<organism evidence="4 5">
    <name type="scientific">Amphiprion ocellaris</name>
    <name type="common">Clown anemonefish</name>
    <dbReference type="NCBI Taxonomy" id="80972"/>
    <lineage>
        <taxon>Eukaryota</taxon>
        <taxon>Metazoa</taxon>
        <taxon>Chordata</taxon>
        <taxon>Craniata</taxon>
        <taxon>Vertebrata</taxon>
        <taxon>Euteleostomi</taxon>
        <taxon>Actinopterygii</taxon>
        <taxon>Neopterygii</taxon>
        <taxon>Teleostei</taxon>
        <taxon>Neoteleostei</taxon>
        <taxon>Acanthomorphata</taxon>
        <taxon>Ovalentaria</taxon>
        <taxon>Pomacentridae</taxon>
        <taxon>Amphiprion</taxon>
    </lineage>
</organism>
<dbReference type="InterPro" id="IPR016186">
    <property type="entry name" value="C-type_lectin-like/link_sf"/>
</dbReference>
<dbReference type="STRING" id="80972.ENSAOCP00000016429"/>
<reference evidence="4" key="2">
    <citation type="submission" date="2025-08" db="UniProtKB">
        <authorList>
            <consortium name="Ensembl"/>
        </authorList>
    </citation>
    <scope>IDENTIFICATION</scope>
</reference>
<dbReference type="InterPro" id="IPR016187">
    <property type="entry name" value="CTDL_fold"/>
</dbReference>
<evidence type="ECO:0000313" key="5">
    <source>
        <dbReference type="Proteomes" id="UP001501940"/>
    </source>
</evidence>
<dbReference type="SMART" id="SM00034">
    <property type="entry name" value="CLECT"/>
    <property type="match status" value="1"/>
</dbReference>
<keyword evidence="1" id="KW-1015">Disulfide bond</keyword>
<dbReference type="OMA" id="IITMRSY"/>
<keyword evidence="2" id="KW-1133">Transmembrane helix</keyword>
<dbReference type="PROSITE" id="PS00615">
    <property type="entry name" value="C_TYPE_LECTIN_1"/>
    <property type="match status" value="1"/>
</dbReference>
<dbReference type="PANTHER" id="PTHR22803">
    <property type="entry name" value="MANNOSE, PHOSPHOLIPASE, LECTIN RECEPTOR RELATED"/>
    <property type="match status" value="1"/>
</dbReference>
<proteinExistence type="predicted"/>
<sequence>MENSQPQSESEEEMSFEHKIFQDFSRDGPSFFHRQTFGQGRFGFVFPHYRLVILSLSLLNAVLLITAVLIGIYCAKAKDFEIPHTDAIPLIIEWNFLRNHSGIIKAKVEAQMALARESTSHLQLKLEVKQKKTITDGLQREIELLHREKTNLQTNRTSLEVSCDRCPPGWSFLKSSCYRFAHHEVVEQKNWQDSRADCVRQGGDLLVINNLEEQQLISENVPRQSSSNIWWEKGYWIGLTDVVSEGTWVWINNVTEVETMYWRSGQPSHGEAQSGNCAAFYYYHDTMKTWYNVNCRHLLSSICEMEPHAT</sequence>
<accession>A0A3Q1BU25</accession>
<evidence type="ECO:0000256" key="1">
    <source>
        <dbReference type="ARBA" id="ARBA00023157"/>
    </source>
</evidence>
<protein>
    <recommendedName>
        <fullName evidence="3">C-type lectin domain-containing protein</fullName>
    </recommendedName>
</protein>
<dbReference type="InterPro" id="IPR001304">
    <property type="entry name" value="C-type_lectin-like"/>
</dbReference>
<dbReference type="Gene3D" id="3.10.100.10">
    <property type="entry name" value="Mannose-Binding Protein A, subunit A"/>
    <property type="match status" value="1"/>
</dbReference>
<dbReference type="GeneTree" id="ENSGT01030000234575"/>
<dbReference type="PROSITE" id="PS50041">
    <property type="entry name" value="C_TYPE_LECTIN_2"/>
    <property type="match status" value="1"/>
</dbReference>
<keyword evidence="5" id="KW-1185">Reference proteome</keyword>
<reference evidence="4" key="3">
    <citation type="submission" date="2025-09" db="UniProtKB">
        <authorList>
            <consortium name="Ensembl"/>
        </authorList>
    </citation>
    <scope>IDENTIFICATION</scope>
</reference>
<evidence type="ECO:0000259" key="3">
    <source>
        <dbReference type="PROSITE" id="PS50041"/>
    </source>
</evidence>
<dbReference type="Ensembl" id="ENSAOCT00000025395.2">
    <property type="protein sequence ID" value="ENSAOCP00000016429.2"/>
    <property type="gene ID" value="ENSAOCG00000021368.2"/>
</dbReference>
<feature type="domain" description="C-type lectin" evidence="3">
    <location>
        <begin position="173"/>
        <end position="304"/>
    </location>
</feature>
<dbReference type="Proteomes" id="UP001501940">
    <property type="component" value="Chromosome 20"/>
</dbReference>
<feature type="transmembrane region" description="Helical" evidence="2">
    <location>
        <begin position="51"/>
        <end position="73"/>
    </location>
</feature>
<evidence type="ECO:0000256" key="2">
    <source>
        <dbReference type="SAM" id="Phobius"/>
    </source>
</evidence>
<keyword evidence="2" id="KW-0472">Membrane</keyword>
<dbReference type="InterPro" id="IPR018378">
    <property type="entry name" value="C-type_lectin_CS"/>
</dbReference>
<dbReference type="InterPro" id="IPR050111">
    <property type="entry name" value="C-type_lectin/snaclec_domain"/>
</dbReference>
<dbReference type="SUPFAM" id="SSF56436">
    <property type="entry name" value="C-type lectin-like"/>
    <property type="match status" value="1"/>
</dbReference>
<evidence type="ECO:0000313" key="4">
    <source>
        <dbReference type="Ensembl" id="ENSAOCP00000016429.2"/>
    </source>
</evidence>
<name>A0A3Q1BU25_AMPOC</name>
<keyword evidence="2" id="KW-0812">Transmembrane</keyword>
<dbReference type="Pfam" id="PF00059">
    <property type="entry name" value="Lectin_C"/>
    <property type="match status" value="1"/>
</dbReference>
<dbReference type="AlphaFoldDB" id="A0A3Q1BU25"/>
<reference evidence="4 5" key="1">
    <citation type="submission" date="2022-01" db="EMBL/GenBank/DDBJ databases">
        <title>A chromosome-scale genome assembly of the false clownfish, Amphiprion ocellaris.</title>
        <authorList>
            <person name="Ryu T."/>
        </authorList>
    </citation>
    <scope>NUCLEOTIDE SEQUENCE [LARGE SCALE GENOMIC DNA]</scope>
</reference>